<feature type="region of interest" description="Disordered" evidence="1">
    <location>
        <begin position="126"/>
        <end position="207"/>
    </location>
</feature>
<feature type="compositionally biased region" description="Polar residues" evidence="1">
    <location>
        <begin position="100"/>
        <end position="111"/>
    </location>
</feature>
<keyword evidence="2" id="KW-0472">Membrane</keyword>
<proteinExistence type="predicted"/>
<dbReference type="Proteomes" id="UP000245771">
    <property type="component" value="Unassembled WGS sequence"/>
</dbReference>
<evidence type="ECO:0000313" key="3">
    <source>
        <dbReference type="EMBL" id="PWN33531.1"/>
    </source>
</evidence>
<dbReference type="RefSeq" id="XP_025353833.1">
    <property type="nucleotide sequence ID" value="XM_025500471.1"/>
</dbReference>
<reference evidence="3 4" key="1">
    <citation type="journal article" date="2018" name="Mol. Biol. Evol.">
        <title>Broad Genomic Sampling Reveals a Smut Pathogenic Ancestry of the Fungal Clade Ustilaginomycotina.</title>
        <authorList>
            <person name="Kijpornyongpan T."/>
            <person name="Mondo S.J."/>
            <person name="Barry K."/>
            <person name="Sandor L."/>
            <person name="Lee J."/>
            <person name="Lipzen A."/>
            <person name="Pangilinan J."/>
            <person name="LaButti K."/>
            <person name="Hainaut M."/>
            <person name="Henrissat B."/>
            <person name="Grigoriev I.V."/>
            <person name="Spatafora J.W."/>
            <person name="Aime M.C."/>
        </authorList>
    </citation>
    <scope>NUCLEOTIDE SEQUENCE [LARGE SCALE GENOMIC DNA]</scope>
    <source>
        <strain evidence="3 4">MCA 3882</strain>
    </source>
</reference>
<gene>
    <name evidence="3" type="ORF">FA14DRAFT_173324</name>
</gene>
<feature type="compositionally biased region" description="Low complexity" evidence="1">
    <location>
        <begin position="483"/>
        <end position="496"/>
    </location>
</feature>
<feature type="region of interest" description="Disordered" evidence="1">
    <location>
        <begin position="438"/>
        <end position="576"/>
    </location>
</feature>
<feature type="compositionally biased region" description="Polar residues" evidence="1">
    <location>
        <begin position="465"/>
        <end position="475"/>
    </location>
</feature>
<dbReference type="InParanoid" id="A0A316VC27"/>
<feature type="compositionally biased region" description="Polar residues" evidence="1">
    <location>
        <begin position="353"/>
        <end position="372"/>
    </location>
</feature>
<keyword evidence="2" id="KW-0812">Transmembrane</keyword>
<protein>
    <submittedName>
        <fullName evidence="3">Uncharacterized protein</fullName>
    </submittedName>
</protein>
<dbReference type="AlphaFoldDB" id="A0A316VC27"/>
<organism evidence="3 4">
    <name type="scientific">Meira miltonrushii</name>
    <dbReference type="NCBI Taxonomy" id="1280837"/>
    <lineage>
        <taxon>Eukaryota</taxon>
        <taxon>Fungi</taxon>
        <taxon>Dikarya</taxon>
        <taxon>Basidiomycota</taxon>
        <taxon>Ustilaginomycotina</taxon>
        <taxon>Exobasidiomycetes</taxon>
        <taxon>Exobasidiales</taxon>
        <taxon>Brachybasidiaceae</taxon>
        <taxon>Meira</taxon>
    </lineage>
</organism>
<feature type="region of interest" description="Disordered" evidence="1">
    <location>
        <begin position="100"/>
        <end position="119"/>
    </location>
</feature>
<keyword evidence="2" id="KW-1133">Transmembrane helix</keyword>
<evidence type="ECO:0000256" key="1">
    <source>
        <dbReference type="SAM" id="MobiDB-lite"/>
    </source>
</evidence>
<evidence type="ECO:0000256" key="2">
    <source>
        <dbReference type="SAM" id="Phobius"/>
    </source>
</evidence>
<name>A0A316VC27_9BASI</name>
<feature type="transmembrane region" description="Helical" evidence="2">
    <location>
        <begin position="6"/>
        <end position="28"/>
    </location>
</feature>
<feature type="compositionally biased region" description="Polar residues" evidence="1">
    <location>
        <begin position="441"/>
        <end position="454"/>
    </location>
</feature>
<accession>A0A316VC27</accession>
<feature type="region of interest" description="Disordered" evidence="1">
    <location>
        <begin position="327"/>
        <end position="403"/>
    </location>
</feature>
<feature type="compositionally biased region" description="Polar residues" evidence="1">
    <location>
        <begin position="507"/>
        <end position="528"/>
    </location>
</feature>
<dbReference type="OrthoDB" id="3366429at2759"/>
<evidence type="ECO:0000313" key="4">
    <source>
        <dbReference type="Proteomes" id="UP000245771"/>
    </source>
</evidence>
<dbReference type="EMBL" id="KZ819604">
    <property type="protein sequence ID" value="PWN33531.1"/>
    <property type="molecule type" value="Genomic_DNA"/>
</dbReference>
<dbReference type="GeneID" id="37022252"/>
<keyword evidence="4" id="KW-1185">Reference proteome</keyword>
<sequence length="576" mass="61166">MGQPAYAGVAVGLIFLAIVGALVGYKVYKKVHWRRYRKRQEAEAAKAELENGLTADAGGPPIHFPMRSTSPGPSMVGSLYGDIYPTDSMRGSMSKASFYSNPTPYQGSSASEYGRPRRASSQALFPSIGGIGEEGSADPSVPGSPTDFGPASPADTYDGPRHGRALSSASSTMTLKRSYAGSSYRGMSGSHSPVPFGNKRSHSPGPLNVRRDSYLPHLPENRNQVQIVPPQPLGFSFGMAQALDQRTLAFSKGSGIGDFDEEFSRGLLWAAQNGREPENEAEAEAIKAAAQAHIARGGSIDDQARLRYLAEGPSSRSFNPTMRGAIHNHLYDSQPGSSGARTPDGPSRPRSPAQANWDGTGSSSDIGPSVSQRGAALPSHPLENVNQAPYNGRGGSMGLGSEQSPLGLMKLQLDSNNDNAEDADISLNTVTGSSPILKAFQNPSSHVSHATRATNPAEAEPRSFHTPNDSMNSTHAGIFTPGLSNSDSRSLTSSRTGPPSLSHHPQHSLTMTDGRQSSSADHYRSNSGAPRLQDISIEHESVPEQDLSTSPKKEKRRLSKSWLGPWGRPENTTSAA</sequence>